<organism evidence="2 3">
    <name type="scientific">Candidatus Daviesbacteria bacterium RIFCSPHIGHO2_02_FULL_39_12</name>
    <dbReference type="NCBI Taxonomy" id="1797770"/>
    <lineage>
        <taxon>Bacteria</taxon>
        <taxon>Candidatus Daviesiibacteriota</taxon>
    </lineage>
</organism>
<proteinExistence type="predicted"/>
<dbReference type="EMBL" id="MFCX01000005">
    <property type="protein sequence ID" value="OGE26715.1"/>
    <property type="molecule type" value="Genomic_DNA"/>
</dbReference>
<gene>
    <name evidence="2" type="ORF">A3C26_01135</name>
</gene>
<keyword evidence="1" id="KW-0812">Transmembrane</keyword>
<accession>A0A1F5JDG8</accession>
<reference evidence="2 3" key="1">
    <citation type="journal article" date="2016" name="Nat. Commun.">
        <title>Thousands of microbial genomes shed light on interconnected biogeochemical processes in an aquifer system.</title>
        <authorList>
            <person name="Anantharaman K."/>
            <person name="Brown C.T."/>
            <person name="Hug L.A."/>
            <person name="Sharon I."/>
            <person name="Castelle C.J."/>
            <person name="Probst A.J."/>
            <person name="Thomas B.C."/>
            <person name="Singh A."/>
            <person name="Wilkins M.J."/>
            <person name="Karaoz U."/>
            <person name="Brodie E.L."/>
            <person name="Williams K.H."/>
            <person name="Hubbard S.S."/>
            <person name="Banfield J.F."/>
        </authorList>
    </citation>
    <scope>NUCLEOTIDE SEQUENCE [LARGE SCALE GENOMIC DNA]</scope>
</reference>
<comment type="caution">
    <text evidence="2">The sequence shown here is derived from an EMBL/GenBank/DDBJ whole genome shotgun (WGS) entry which is preliminary data.</text>
</comment>
<feature type="transmembrane region" description="Helical" evidence="1">
    <location>
        <begin position="12"/>
        <end position="34"/>
    </location>
</feature>
<name>A0A1F5JDG8_9BACT</name>
<dbReference type="Proteomes" id="UP000177042">
    <property type="component" value="Unassembled WGS sequence"/>
</dbReference>
<evidence type="ECO:0000313" key="2">
    <source>
        <dbReference type="EMBL" id="OGE26715.1"/>
    </source>
</evidence>
<evidence type="ECO:0000256" key="1">
    <source>
        <dbReference type="SAM" id="Phobius"/>
    </source>
</evidence>
<sequence length="348" mass="38780">MTLTQVAIFTKQIIAISAFTLILGTISFVGYKIWYVHYLANLPPVEEKPDIKFGNLPLPDFPQSDVSTSNFSYSIDTTTGGLPKTGIDAGFNKLAKVYFVTKTFAGLLSAEKSQSLAEKFDILTNPQILSETHYQFTEGDKILNIDLDTGNFIYTKQATISARENLDNDNQLVLDFEKILNNLGIFQSDLTKGRTKVVLLKREGNSFTPTALRSEADAAQISLWQTLDDKSIFTPQYDTSLISTTVYKSANNLQNYLSLKFTYYPIDTSTFATYPIKSADEALSDLKSGKGVVIIKPPKPNVSVISVYLGYFLSQNYSPYLQPIFVFEGPEFVAYVPAITEQFQTPAR</sequence>
<keyword evidence="1" id="KW-1133">Transmembrane helix</keyword>
<evidence type="ECO:0000313" key="3">
    <source>
        <dbReference type="Proteomes" id="UP000177042"/>
    </source>
</evidence>
<keyword evidence="1" id="KW-0472">Membrane</keyword>
<dbReference type="AlphaFoldDB" id="A0A1F5JDG8"/>
<protein>
    <submittedName>
        <fullName evidence="2">Uncharacterized protein</fullName>
    </submittedName>
</protein>